<dbReference type="EMBL" id="JAIWYP010000014">
    <property type="protein sequence ID" value="KAH3708395.1"/>
    <property type="molecule type" value="Genomic_DNA"/>
</dbReference>
<dbReference type="Proteomes" id="UP000828390">
    <property type="component" value="Unassembled WGS sequence"/>
</dbReference>
<accession>A0A9D4BT40</accession>
<comment type="caution">
    <text evidence="1">The sequence shown here is derived from an EMBL/GenBank/DDBJ whole genome shotgun (WGS) entry which is preliminary data.</text>
</comment>
<protein>
    <submittedName>
        <fullName evidence="1">Uncharacterized protein</fullName>
    </submittedName>
</protein>
<sequence length="118" mass="13369">MSTVNLDSKTPKRYPRGVILEECSDVQITLTTEFRAGRRILRAFISRSEFVSFIFFVIQINTLFNYSTASVTLTDGLYRQLNAFLFRRVCVDQFGYELTSGGTSSPKIGYELTKLGTS</sequence>
<keyword evidence="2" id="KW-1185">Reference proteome</keyword>
<gene>
    <name evidence="1" type="ORF">DPMN_067845</name>
</gene>
<proteinExistence type="predicted"/>
<evidence type="ECO:0000313" key="2">
    <source>
        <dbReference type="Proteomes" id="UP000828390"/>
    </source>
</evidence>
<name>A0A9D4BT40_DREPO</name>
<evidence type="ECO:0000313" key="1">
    <source>
        <dbReference type="EMBL" id="KAH3708395.1"/>
    </source>
</evidence>
<organism evidence="1 2">
    <name type="scientific">Dreissena polymorpha</name>
    <name type="common">Zebra mussel</name>
    <name type="synonym">Mytilus polymorpha</name>
    <dbReference type="NCBI Taxonomy" id="45954"/>
    <lineage>
        <taxon>Eukaryota</taxon>
        <taxon>Metazoa</taxon>
        <taxon>Spiralia</taxon>
        <taxon>Lophotrochozoa</taxon>
        <taxon>Mollusca</taxon>
        <taxon>Bivalvia</taxon>
        <taxon>Autobranchia</taxon>
        <taxon>Heteroconchia</taxon>
        <taxon>Euheterodonta</taxon>
        <taxon>Imparidentia</taxon>
        <taxon>Neoheterodontei</taxon>
        <taxon>Myida</taxon>
        <taxon>Dreissenoidea</taxon>
        <taxon>Dreissenidae</taxon>
        <taxon>Dreissena</taxon>
    </lineage>
</organism>
<reference evidence="1" key="1">
    <citation type="journal article" date="2019" name="bioRxiv">
        <title>The Genome of the Zebra Mussel, Dreissena polymorpha: A Resource for Invasive Species Research.</title>
        <authorList>
            <person name="McCartney M.A."/>
            <person name="Auch B."/>
            <person name="Kono T."/>
            <person name="Mallez S."/>
            <person name="Zhang Y."/>
            <person name="Obille A."/>
            <person name="Becker A."/>
            <person name="Abrahante J.E."/>
            <person name="Garbe J."/>
            <person name="Badalamenti J.P."/>
            <person name="Herman A."/>
            <person name="Mangelson H."/>
            <person name="Liachko I."/>
            <person name="Sullivan S."/>
            <person name="Sone E.D."/>
            <person name="Koren S."/>
            <person name="Silverstein K.A.T."/>
            <person name="Beckman K.B."/>
            <person name="Gohl D.M."/>
        </authorList>
    </citation>
    <scope>NUCLEOTIDE SEQUENCE</scope>
    <source>
        <strain evidence="1">Duluth1</strain>
        <tissue evidence="1">Whole animal</tissue>
    </source>
</reference>
<dbReference type="AlphaFoldDB" id="A0A9D4BT40"/>
<reference evidence="1" key="2">
    <citation type="submission" date="2020-11" db="EMBL/GenBank/DDBJ databases">
        <authorList>
            <person name="McCartney M.A."/>
            <person name="Auch B."/>
            <person name="Kono T."/>
            <person name="Mallez S."/>
            <person name="Becker A."/>
            <person name="Gohl D.M."/>
            <person name="Silverstein K.A.T."/>
            <person name="Koren S."/>
            <person name="Bechman K.B."/>
            <person name="Herman A."/>
            <person name="Abrahante J.E."/>
            <person name="Garbe J."/>
        </authorList>
    </citation>
    <scope>NUCLEOTIDE SEQUENCE</scope>
    <source>
        <strain evidence="1">Duluth1</strain>
        <tissue evidence="1">Whole animal</tissue>
    </source>
</reference>